<evidence type="ECO:0000313" key="4">
    <source>
        <dbReference type="Proteomes" id="UP001320715"/>
    </source>
</evidence>
<feature type="chain" id="PRO_5046662879" evidence="1">
    <location>
        <begin position="22"/>
        <end position="283"/>
    </location>
</feature>
<evidence type="ECO:0000313" key="3">
    <source>
        <dbReference type="EMBL" id="MCO6409796.1"/>
    </source>
</evidence>
<reference evidence="3 4" key="1">
    <citation type="submission" date="2020-01" db="EMBL/GenBank/DDBJ databases">
        <title>Genomes of bacteria type strains.</title>
        <authorList>
            <person name="Chen J."/>
            <person name="Zhu S."/>
            <person name="Yang J."/>
        </authorList>
    </citation>
    <scope>NUCLEOTIDE SEQUENCE [LARGE SCALE GENOMIC DNA]</scope>
    <source>
        <strain evidence="3 4">DSM 16655</strain>
    </source>
</reference>
<dbReference type="SUPFAM" id="SSF50405">
    <property type="entry name" value="Actin-crosslinking proteins"/>
    <property type="match status" value="1"/>
</dbReference>
<evidence type="ECO:0000259" key="2">
    <source>
        <dbReference type="Pfam" id="PF03724"/>
    </source>
</evidence>
<feature type="domain" description="DUF306" evidence="2">
    <location>
        <begin position="193"/>
        <end position="280"/>
    </location>
</feature>
<keyword evidence="4" id="KW-1185">Reference proteome</keyword>
<proteinExistence type="predicted"/>
<sequence length="283" mass="30281">MKNLVRSCLALGFLLAAQAMAKAEEIYLQSVQSGKYVTIVGGTLAAAATDARSASRLDTVRLEGNRIAFRDSATGSFVRAGVGQGTFLAAGSPHIRGWETFEVMGVNGRDVALRSVQNGKFVRAGVGKRSHLAAVSERASGWETFRFVEVRAAQQNEAQAGGVDLGDIVGNYRITHIAADNGFLVQLGQQMAARARLGLDDRGRVSATIGCNSHSTRISVRNGRVQPDGQVMQTKMRCAGQGETAAEDGLRRALTTSRLIVREGRTVTFKAANGAELMKIRRM</sequence>
<evidence type="ECO:0000256" key="1">
    <source>
        <dbReference type="SAM" id="SignalP"/>
    </source>
</evidence>
<dbReference type="Gene3D" id="2.80.10.50">
    <property type="match status" value="1"/>
</dbReference>
<keyword evidence="1" id="KW-0732">Signal</keyword>
<dbReference type="InterPro" id="IPR005184">
    <property type="entry name" value="DUF306_Meta_HslJ"/>
</dbReference>
<protein>
    <submittedName>
        <fullName evidence="3">META domain-containing protein</fullName>
    </submittedName>
</protein>
<accession>A0ABT1CUB4</accession>
<dbReference type="Proteomes" id="UP001320715">
    <property type="component" value="Unassembled WGS sequence"/>
</dbReference>
<dbReference type="Gene3D" id="2.40.128.270">
    <property type="match status" value="1"/>
</dbReference>
<feature type="signal peptide" evidence="1">
    <location>
        <begin position="1"/>
        <end position="21"/>
    </location>
</feature>
<comment type="caution">
    <text evidence="3">The sequence shown here is derived from an EMBL/GenBank/DDBJ whole genome shotgun (WGS) entry which is preliminary data.</text>
</comment>
<dbReference type="InterPro" id="IPR008999">
    <property type="entry name" value="Actin-crosslinking"/>
</dbReference>
<dbReference type="Pfam" id="PF03724">
    <property type="entry name" value="META"/>
    <property type="match status" value="1"/>
</dbReference>
<organism evidence="3 4">
    <name type="scientific">Hoeflea alexandrii</name>
    <dbReference type="NCBI Taxonomy" id="288436"/>
    <lineage>
        <taxon>Bacteria</taxon>
        <taxon>Pseudomonadati</taxon>
        <taxon>Pseudomonadota</taxon>
        <taxon>Alphaproteobacteria</taxon>
        <taxon>Hyphomicrobiales</taxon>
        <taxon>Rhizobiaceae</taxon>
        <taxon>Hoeflea</taxon>
    </lineage>
</organism>
<name>A0ABT1CUB4_9HYPH</name>
<dbReference type="CDD" id="cd00257">
    <property type="entry name" value="beta-trefoil_FSCN-like"/>
    <property type="match status" value="1"/>
</dbReference>
<dbReference type="RefSeq" id="WP_252916604.1">
    <property type="nucleotide sequence ID" value="NZ_JAAAML010000003.1"/>
</dbReference>
<dbReference type="EMBL" id="JAAAML010000003">
    <property type="protein sequence ID" value="MCO6409796.1"/>
    <property type="molecule type" value="Genomic_DNA"/>
</dbReference>
<gene>
    <name evidence="3" type="ORF">GTW23_16555</name>
</gene>
<dbReference type="InterPro" id="IPR038670">
    <property type="entry name" value="HslJ-like_sf"/>
</dbReference>